<comment type="caution">
    <text evidence="2">The sequence shown here is derived from an EMBL/GenBank/DDBJ whole genome shotgun (WGS) entry which is preliminary data.</text>
</comment>
<evidence type="ECO:0000313" key="2">
    <source>
        <dbReference type="EMBL" id="KAF9491517.1"/>
    </source>
</evidence>
<keyword evidence="1" id="KW-0378">Hydrolase</keyword>
<keyword evidence="3" id="KW-1185">Reference proteome</keyword>
<feature type="non-terminal residue" evidence="2">
    <location>
        <position position="1"/>
    </location>
</feature>
<dbReference type="Gene3D" id="2.40.70.10">
    <property type="entry name" value="Acid Proteases"/>
    <property type="match status" value="1"/>
</dbReference>
<accession>A0A9P5ZNF5</accession>
<evidence type="ECO:0000256" key="1">
    <source>
        <dbReference type="ARBA" id="ARBA00022750"/>
    </source>
</evidence>
<feature type="non-terminal residue" evidence="2">
    <location>
        <position position="97"/>
    </location>
</feature>
<keyword evidence="1" id="KW-0064">Aspartyl protease</keyword>
<name>A0A9P5ZNF5_PLEER</name>
<dbReference type="OrthoDB" id="2961286at2759"/>
<reference evidence="2" key="1">
    <citation type="submission" date="2020-11" db="EMBL/GenBank/DDBJ databases">
        <authorList>
            <consortium name="DOE Joint Genome Institute"/>
            <person name="Ahrendt S."/>
            <person name="Riley R."/>
            <person name="Andreopoulos W."/>
            <person name="Labutti K."/>
            <person name="Pangilinan J."/>
            <person name="Ruiz-Duenas F.J."/>
            <person name="Barrasa J.M."/>
            <person name="Sanchez-Garcia M."/>
            <person name="Camarero S."/>
            <person name="Miyauchi S."/>
            <person name="Serrano A."/>
            <person name="Linde D."/>
            <person name="Babiker R."/>
            <person name="Drula E."/>
            <person name="Ayuso-Fernandez I."/>
            <person name="Pacheco R."/>
            <person name="Padilla G."/>
            <person name="Ferreira P."/>
            <person name="Barriuso J."/>
            <person name="Kellner H."/>
            <person name="Castanera R."/>
            <person name="Alfaro M."/>
            <person name="Ramirez L."/>
            <person name="Pisabarro A.G."/>
            <person name="Kuo A."/>
            <person name="Tritt A."/>
            <person name="Lipzen A."/>
            <person name="He G."/>
            <person name="Yan M."/>
            <person name="Ng V."/>
            <person name="Cullen D."/>
            <person name="Martin F."/>
            <person name="Rosso M.-N."/>
            <person name="Henrissat B."/>
            <person name="Hibbett D."/>
            <person name="Martinez A.T."/>
            <person name="Grigoriev I.V."/>
        </authorList>
    </citation>
    <scope>NUCLEOTIDE SEQUENCE</scope>
    <source>
        <strain evidence="2">ATCC 90797</strain>
    </source>
</reference>
<dbReference type="PROSITE" id="PS00141">
    <property type="entry name" value="ASP_PROTEASE"/>
    <property type="match status" value="1"/>
</dbReference>
<dbReference type="InterPro" id="IPR021109">
    <property type="entry name" value="Peptidase_aspartic_dom_sf"/>
</dbReference>
<gene>
    <name evidence="2" type="ORF">BDN71DRAFT_1362119</name>
</gene>
<dbReference type="GO" id="GO:0004190">
    <property type="term" value="F:aspartic-type endopeptidase activity"/>
    <property type="evidence" value="ECO:0007669"/>
    <property type="project" value="UniProtKB-KW"/>
</dbReference>
<organism evidence="2 3">
    <name type="scientific">Pleurotus eryngii</name>
    <name type="common">Boletus of the steppes</name>
    <dbReference type="NCBI Taxonomy" id="5323"/>
    <lineage>
        <taxon>Eukaryota</taxon>
        <taxon>Fungi</taxon>
        <taxon>Dikarya</taxon>
        <taxon>Basidiomycota</taxon>
        <taxon>Agaricomycotina</taxon>
        <taxon>Agaricomycetes</taxon>
        <taxon>Agaricomycetidae</taxon>
        <taxon>Agaricales</taxon>
        <taxon>Pleurotineae</taxon>
        <taxon>Pleurotaceae</taxon>
        <taxon>Pleurotus</taxon>
    </lineage>
</organism>
<dbReference type="InterPro" id="IPR001969">
    <property type="entry name" value="Aspartic_peptidase_AS"/>
</dbReference>
<evidence type="ECO:0000313" key="3">
    <source>
        <dbReference type="Proteomes" id="UP000807025"/>
    </source>
</evidence>
<dbReference type="CDD" id="cd00303">
    <property type="entry name" value="retropepsin_like"/>
    <property type="match status" value="1"/>
</dbReference>
<protein>
    <submittedName>
        <fullName evidence="2">Uncharacterized protein</fullName>
    </submittedName>
</protein>
<dbReference type="AlphaFoldDB" id="A0A9P5ZNF5"/>
<dbReference type="Proteomes" id="UP000807025">
    <property type="component" value="Unassembled WGS sequence"/>
</dbReference>
<sequence length="97" mass="10609">HAVVDSGSQLNIIHAEVYKKCIRLPVDTSKVLTMNDANGGSGELRGYVADVHLTCGSVDTVASLYLGHKAPFNLLLGRPWQRANRVSIEERDEGTYL</sequence>
<proteinExistence type="predicted"/>
<dbReference type="EMBL" id="MU154617">
    <property type="protein sequence ID" value="KAF9491517.1"/>
    <property type="molecule type" value="Genomic_DNA"/>
</dbReference>
<dbReference type="GO" id="GO:0006508">
    <property type="term" value="P:proteolysis"/>
    <property type="evidence" value="ECO:0007669"/>
    <property type="project" value="InterPro"/>
</dbReference>
<keyword evidence="1" id="KW-0645">Protease</keyword>